<dbReference type="EMBL" id="JAJSOF020000001">
    <property type="protein sequence ID" value="KAJ4451046.1"/>
    <property type="molecule type" value="Genomic_DNA"/>
</dbReference>
<reference evidence="1 2" key="1">
    <citation type="journal article" date="2022" name="Allergy">
        <title>Genome assembly and annotation of Periplaneta americana reveal a comprehensive cockroach allergen profile.</title>
        <authorList>
            <person name="Wang L."/>
            <person name="Xiong Q."/>
            <person name="Saelim N."/>
            <person name="Wang L."/>
            <person name="Nong W."/>
            <person name="Wan A.T."/>
            <person name="Shi M."/>
            <person name="Liu X."/>
            <person name="Cao Q."/>
            <person name="Hui J.H.L."/>
            <person name="Sookrung N."/>
            <person name="Leung T.F."/>
            <person name="Tungtrongchitr A."/>
            <person name="Tsui S.K.W."/>
        </authorList>
    </citation>
    <scope>NUCLEOTIDE SEQUENCE [LARGE SCALE GENOMIC DNA]</scope>
    <source>
        <strain evidence="1">PWHHKU_190912</strain>
    </source>
</reference>
<proteinExistence type="predicted"/>
<evidence type="ECO:0000313" key="1">
    <source>
        <dbReference type="EMBL" id="KAJ4451046.1"/>
    </source>
</evidence>
<accession>A0ABQ8TWE3</accession>
<dbReference type="InterPro" id="IPR036397">
    <property type="entry name" value="RNaseH_sf"/>
</dbReference>
<dbReference type="Proteomes" id="UP001148838">
    <property type="component" value="Unassembled WGS sequence"/>
</dbReference>
<comment type="caution">
    <text evidence="1">The sequence shown here is derived from an EMBL/GenBank/DDBJ whole genome shotgun (WGS) entry which is preliminary data.</text>
</comment>
<protein>
    <recommendedName>
        <fullName evidence="3">Tc1-like transposase DDE domain-containing protein</fullName>
    </recommendedName>
</protein>
<evidence type="ECO:0000313" key="2">
    <source>
        <dbReference type="Proteomes" id="UP001148838"/>
    </source>
</evidence>
<name>A0ABQ8TWE3_PERAM</name>
<keyword evidence="2" id="KW-1185">Reference proteome</keyword>
<gene>
    <name evidence="1" type="ORF">ANN_02482</name>
</gene>
<evidence type="ECO:0008006" key="3">
    <source>
        <dbReference type="Google" id="ProtNLM"/>
    </source>
</evidence>
<dbReference type="Gene3D" id="3.30.420.10">
    <property type="entry name" value="Ribonuclease H-like superfamily/Ribonuclease H"/>
    <property type="match status" value="1"/>
</dbReference>
<organism evidence="1 2">
    <name type="scientific">Periplaneta americana</name>
    <name type="common">American cockroach</name>
    <name type="synonym">Blatta americana</name>
    <dbReference type="NCBI Taxonomy" id="6978"/>
    <lineage>
        <taxon>Eukaryota</taxon>
        <taxon>Metazoa</taxon>
        <taxon>Ecdysozoa</taxon>
        <taxon>Arthropoda</taxon>
        <taxon>Hexapoda</taxon>
        <taxon>Insecta</taxon>
        <taxon>Pterygota</taxon>
        <taxon>Neoptera</taxon>
        <taxon>Polyneoptera</taxon>
        <taxon>Dictyoptera</taxon>
        <taxon>Blattodea</taxon>
        <taxon>Blattoidea</taxon>
        <taxon>Blattidae</taxon>
        <taxon>Blattinae</taxon>
        <taxon>Periplaneta</taxon>
    </lineage>
</organism>
<sequence length="149" mass="16443">MAGLCEGGNEPPGSLKANSPLYVLNIAHNRIRVLLSPNSYGRHSYSLQTERVQVQSQNLVVSSIVAITAATLSGMLSTSLCRISTGSWPHVSAANMQQYADNNVRRLDLPAQSPDLNPIGHLWDELHRRLRSREMRPSSIVQLSAMLRK</sequence>